<accession>A0ABP9VDH7</accession>
<dbReference type="EMBL" id="BAABRN010000029">
    <property type="protein sequence ID" value="GAA5502766.1"/>
    <property type="molecule type" value="Genomic_DNA"/>
</dbReference>
<comment type="caution">
    <text evidence="7">The sequence shown here is derived from an EMBL/GenBank/DDBJ whole genome shotgun (WGS) entry which is preliminary data.</text>
</comment>
<protein>
    <recommendedName>
        <fullName evidence="6">ABC transmembrane type-2 domain-containing protein</fullName>
    </recommendedName>
</protein>
<dbReference type="PANTHER" id="PTHR43077:SF11">
    <property type="entry name" value="TRANSPORT PERMEASE YVFS-RELATED"/>
    <property type="match status" value="1"/>
</dbReference>
<keyword evidence="4 5" id="KW-0472">Membrane</keyword>
<feature type="transmembrane region" description="Helical" evidence="5">
    <location>
        <begin position="184"/>
        <end position="203"/>
    </location>
</feature>
<feature type="transmembrane region" description="Helical" evidence="5">
    <location>
        <begin position="115"/>
        <end position="139"/>
    </location>
</feature>
<keyword evidence="8" id="KW-1185">Reference proteome</keyword>
<dbReference type="PROSITE" id="PS51012">
    <property type="entry name" value="ABC_TM2"/>
    <property type="match status" value="1"/>
</dbReference>
<evidence type="ECO:0000259" key="6">
    <source>
        <dbReference type="PROSITE" id="PS51012"/>
    </source>
</evidence>
<dbReference type="InterPro" id="IPR051328">
    <property type="entry name" value="T7SS_ABC-Transporter"/>
</dbReference>
<feature type="transmembrane region" description="Helical" evidence="5">
    <location>
        <begin position="37"/>
        <end position="57"/>
    </location>
</feature>
<comment type="subcellular location">
    <subcellularLocation>
        <location evidence="1">Membrane</location>
        <topology evidence="1">Multi-pass membrane protein</topology>
    </subcellularLocation>
</comment>
<organism evidence="7 8">
    <name type="scientific">Deinococcus xinjiangensis</name>
    <dbReference type="NCBI Taxonomy" id="457454"/>
    <lineage>
        <taxon>Bacteria</taxon>
        <taxon>Thermotogati</taxon>
        <taxon>Deinococcota</taxon>
        <taxon>Deinococci</taxon>
        <taxon>Deinococcales</taxon>
        <taxon>Deinococcaceae</taxon>
        <taxon>Deinococcus</taxon>
    </lineage>
</organism>
<dbReference type="InterPro" id="IPR000412">
    <property type="entry name" value="ABC_2_transport"/>
</dbReference>
<evidence type="ECO:0000313" key="8">
    <source>
        <dbReference type="Proteomes" id="UP001458946"/>
    </source>
</evidence>
<feature type="transmembrane region" description="Helical" evidence="5">
    <location>
        <begin position="69"/>
        <end position="94"/>
    </location>
</feature>
<evidence type="ECO:0000313" key="7">
    <source>
        <dbReference type="EMBL" id="GAA5502766.1"/>
    </source>
</evidence>
<keyword evidence="3 5" id="KW-1133">Transmembrane helix</keyword>
<gene>
    <name evidence="7" type="ORF">Dxin01_02513</name>
</gene>
<feature type="transmembrane region" description="Helical" evidence="5">
    <location>
        <begin position="159"/>
        <end position="177"/>
    </location>
</feature>
<dbReference type="Proteomes" id="UP001458946">
    <property type="component" value="Unassembled WGS sequence"/>
</dbReference>
<evidence type="ECO:0000256" key="5">
    <source>
        <dbReference type="SAM" id="Phobius"/>
    </source>
</evidence>
<dbReference type="RefSeq" id="WP_353542731.1">
    <property type="nucleotide sequence ID" value="NZ_BAABRN010000029.1"/>
</dbReference>
<evidence type="ECO:0000256" key="4">
    <source>
        <dbReference type="ARBA" id="ARBA00023136"/>
    </source>
</evidence>
<dbReference type="PANTHER" id="PTHR43077">
    <property type="entry name" value="TRANSPORT PERMEASE YVFS-RELATED"/>
    <property type="match status" value="1"/>
</dbReference>
<dbReference type="Pfam" id="PF12698">
    <property type="entry name" value="ABC2_membrane_3"/>
    <property type="match status" value="1"/>
</dbReference>
<dbReference type="InterPro" id="IPR047817">
    <property type="entry name" value="ABC2_TM_bact-type"/>
</dbReference>
<evidence type="ECO:0000256" key="3">
    <source>
        <dbReference type="ARBA" id="ARBA00022989"/>
    </source>
</evidence>
<dbReference type="PIRSF" id="PIRSF006648">
    <property type="entry name" value="DrrB"/>
    <property type="match status" value="1"/>
</dbReference>
<evidence type="ECO:0000256" key="2">
    <source>
        <dbReference type="ARBA" id="ARBA00022692"/>
    </source>
</evidence>
<evidence type="ECO:0000256" key="1">
    <source>
        <dbReference type="ARBA" id="ARBA00004141"/>
    </source>
</evidence>
<feature type="domain" description="ABC transmembrane type-2" evidence="6">
    <location>
        <begin position="38"/>
        <end position="262"/>
    </location>
</feature>
<feature type="transmembrane region" description="Helical" evidence="5">
    <location>
        <begin position="238"/>
        <end position="257"/>
    </location>
</feature>
<dbReference type="InterPro" id="IPR013525">
    <property type="entry name" value="ABC2_TM"/>
</dbReference>
<name>A0ABP9VDH7_9DEIO</name>
<keyword evidence="2 5" id="KW-0812">Transmembrane</keyword>
<proteinExistence type="predicted"/>
<reference evidence="7 8" key="1">
    <citation type="submission" date="2024-02" db="EMBL/GenBank/DDBJ databases">
        <title>Deinococcus xinjiangensis NBRC 107630.</title>
        <authorList>
            <person name="Ichikawa N."/>
            <person name="Katano-Makiyama Y."/>
            <person name="Hidaka K."/>
        </authorList>
    </citation>
    <scope>NUCLEOTIDE SEQUENCE [LARGE SCALE GENOMIC DNA]</scope>
    <source>
        <strain evidence="7 8">NBRC 107630</strain>
    </source>
</reference>
<sequence>MTTPTIPAPAATSRRAPLLPALGQLVRAELRRMFRNPMFTVGTIGFPIMFFGLFGLPNVKETTTAGVNVGQIILVTFAVYSLLSLAMFSFGSAVATERTGGWLRLLRASPLPVPIFFVARIVAALFFGALAVAALYAFAHFAGGVTLPLGLALTVLGKLLLGLIPLIALGLAVGFLANPQAAQITAQLISVLMSFASGLFVPLDQLPKVVQQIAPYMPAYHLGQIVTHSVTGQTGGEMTHWLALAAFGLVFGALAVWGMKRDESREG</sequence>